<dbReference type="SUPFAM" id="SSF100950">
    <property type="entry name" value="NagB/RpiA/CoA transferase-like"/>
    <property type="match status" value="1"/>
</dbReference>
<dbReference type="Proteomes" id="UP000646365">
    <property type="component" value="Unassembled WGS sequence"/>
</dbReference>
<dbReference type="RefSeq" id="WP_229743776.1">
    <property type="nucleotide sequence ID" value="NZ_BMJQ01000008.1"/>
</dbReference>
<dbReference type="InterPro" id="IPR037171">
    <property type="entry name" value="NagB/RpiA_transferase-like"/>
</dbReference>
<dbReference type="AlphaFoldDB" id="A0A8J3E496"/>
<dbReference type="Gene3D" id="3.40.1080.10">
    <property type="entry name" value="Glutaconate Coenzyme A-transferase"/>
    <property type="match status" value="1"/>
</dbReference>
<keyword evidence="2" id="KW-1185">Reference proteome</keyword>
<protein>
    <submittedName>
        <fullName evidence="1">CoA synthetase</fullName>
    </submittedName>
</protein>
<dbReference type="SMART" id="SM00882">
    <property type="entry name" value="CoA_trans"/>
    <property type="match status" value="1"/>
</dbReference>
<gene>
    <name evidence="1" type="primary">gctA</name>
    <name evidence="1" type="ORF">GCM10011611_34370</name>
</gene>
<evidence type="ECO:0000313" key="2">
    <source>
        <dbReference type="Proteomes" id="UP000646365"/>
    </source>
</evidence>
<dbReference type="EMBL" id="BMJQ01000008">
    <property type="protein sequence ID" value="GGF25434.1"/>
    <property type="molecule type" value="Genomic_DNA"/>
</dbReference>
<reference evidence="1" key="2">
    <citation type="submission" date="2020-09" db="EMBL/GenBank/DDBJ databases">
        <authorList>
            <person name="Sun Q."/>
            <person name="Zhou Y."/>
        </authorList>
    </citation>
    <scope>NUCLEOTIDE SEQUENCE</scope>
    <source>
        <strain evidence="1">CGMCC 1.15725</strain>
    </source>
</reference>
<dbReference type="Pfam" id="PF01144">
    <property type="entry name" value="CoA_trans"/>
    <property type="match status" value="1"/>
</dbReference>
<proteinExistence type="predicted"/>
<organism evidence="1 2">
    <name type="scientific">Aliidongia dinghuensis</name>
    <dbReference type="NCBI Taxonomy" id="1867774"/>
    <lineage>
        <taxon>Bacteria</taxon>
        <taxon>Pseudomonadati</taxon>
        <taxon>Pseudomonadota</taxon>
        <taxon>Alphaproteobacteria</taxon>
        <taxon>Rhodospirillales</taxon>
        <taxon>Dongiaceae</taxon>
        <taxon>Aliidongia</taxon>
    </lineage>
</organism>
<reference evidence="1" key="1">
    <citation type="journal article" date="2014" name="Int. J. Syst. Evol. Microbiol.">
        <title>Complete genome sequence of Corynebacterium casei LMG S-19264T (=DSM 44701T), isolated from a smear-ripened cheese.</title>
        <authorList>
            <consortium name="US DOE Joint Genome Institute (JGI-PGF)"/>
            <person name="Walter F."/>
            <person name="Albersmeier A."/>
            <person name="Kalinowski J."/>
            <person name="Ruckert C."/>
        </authorList>
    </citation>
    <scope>NUCLEOTIDE SEQUENCE</scope>
    <source>
        <strain evidence="1">CGMCC 1.15725</strain>
    </source>
</reference>
<accession>A0A8J3E496</accession>
<sequence length="269" mass="28469">MTAGHPTDLDAALRLVEDGALVAIPPDYAGVAMAATRALIRRGIRNLRLVCVPQSGLQADLLIGAGVVAEIETAAVTLGEYGLAPRFTAAIREQRIRIKDATCPAIHAGLQASEKGAPFTAMRGLIGSDLIKVRPDWRVIDNPFGSGDDPVALIPAIRPDVALFHAPMADRNGNVWVGKRRELVTMAHASATSVVTVERLYDGDLLADDTLAAGTLPALYVGRVAIVPEGTRPIRFGARPNDGPHLAEYAELAATDAGFATYLARELAR</sequence>
<evidence type="ECO:0000313" key="1">
    <source>
        <dbReference type="EMBL" id="GGF25434.1"/>
    </source>
</evidence>
<comment type="caution">
    <text evidence="1">The sequence shown here is derived from an EMBL/GenBank/DDBJ whole genome shotgun (WGS) entry which is preliminary data.</text>
</comment>
<dbReference type="GO" id="GO:0008410">
    <property type="term" value="F:CoA-transferase activity"/>
    <property type="evidence" value="ECO:0007669"/>
    <property type="project" value="InterPro"/>
</dbReference>
<dbReference type="Gene3D" id="3.30.30.40">
    <property type="match status" value="1"/>
</dbReference>
<name>A0A8J3E496_9PROT</name>
<dbReference type="InterPro" id="IPR004165">
    <property type="entry name" value="CoA_trans_fam_I"/>
</dbReference>